<comment type="caution">
    <text evidence="3">The sequence shown here is derived from an EMBL/GenBank/DDBJ whole genome shotgun (WGS) entry which is preliminary data.</text>
</comment>
<evidence type="ECO:0000313" key="3">
    <source>
        <dbReference type="EMBL" id="KAK7290196.1"/>
    </source>
</evidence>
<dbReference type="Pfam" id="PF00191">
    <property type="entry name" value="Annexin"/>
    <property type="match status" value="2"/>
</dbReference>
<dbReference type="SUPFAM" id="SSF47874">
    <property type="entry name" value="Annexin"/>
    <property type="match status" value="1"/>
</dbReference>
<proteinExistence type="predicted"/>
<dbReference type="GO" id="GO:0005509">
    <property type="term" value="F:calcium ion binding"/>
    <property type="evidence" value="ECO:0007669"/>
    <property type="project" value="InterPro"/>
</dbReference>
<dbReference type="InterPro" id="IPR018502">
    <property type="entry name" value="Annexin_repeat"/>
</dbReference>
<keyword evidence="2" id="KW-0041">Annexin</keyword>
<dbReference type="GO" id="GO:0009651">
    <property type="term" value="P:response to salt stress"/>
    <property type="evidence" value="ECO:0007669"/>
    <property type="project" value="TreeGrafter"/>
</dbReference>
<evidence type="ECO:0000256" key="1">
    <source>
        <dbReference type="ARBA" id="ARBA00022737"/>
    </source>
</evidence>
<dbReference type="AlphaFoldDB" id="A0AAN9P9U3"/>
<protein>
    <recommendedName>
        <fullName evidence="5">Annexin</fullName>
    </recommendedName>
</protein>
<dbReference type="FunFam" id="1.10.220.10:FF:000008">
    <property type="entry name" value="Annexin"/>
    <property type="match status" value="1"/>
</dbReference>
<organism evidence="3 4">
    <name type="scientific">Crotalaria pallida</name>
    <name type="common">Smooth rattlebox</name>
    <name type="synonym">Crotalaria striata</name>
    <dbReference type="NCBI Taxonomy" id="3830"/>
    <lineage>
        <taxon>Eukaryota</taxon>
        <taxon>Viridiplantae</taxon>
        <taxon>Streptophyta</taxon>
        <taxon>Embryophyta</taxon>
        <taxon>Tracheophyta</taxon>
        <taxon>Spermatophyta</taxon>
        <taxon>Magnoliopsida</taxon>
        <taxon>eudicotyledons</taxon>
        <taxon>Gunneridae</taxon>
        <taxon>Pentapetalae</taxon>
        <taxon>rosids</taxon>
        <taxon>fabids</taxon>
        <taxon>Fabales</taxon>
        <taxon>Fabaceae</taxon>
        <taxon>Papilionoideae</taxon>
        <taxon>50 kb inversion clade</taxon>
        <taxon>genistoids sensu lato</taxon>
        <taxon>core genistoids</taxon>
        <taxon>Crotalarieae</taxon>
        <taxon>Crotalaria</taxon>
    </lineage>
</organism>
<reference evidence="3 4" key="1">
    <citation type="submission" date="2024-01" db="EMBL/GenBank/DDBJ databases">
        <title>The genomes of 5 underutilized Papilionoideae crops provide insights into root nodulation and disease resistanc.</title>
        <authorList>
            <person name="Yuan L."/>
        </authorList>
    </citation>
    <scope>NUCLEOTIDE SEQUENCE [LARGE SCALE GENOMIC DNA]</scope>
    <source>
        <strain evidence="3">ZHUSHIDOU_FW_LH</strain>
        <tissue evidence="3">Leaf</tissue>
    </source>
</reference>
<dbReference type="GO" id="GO:0001786">
    <property type="term" value="F:phosphatidylserine binding"/>
    <property type="evidence" value="ECO:0007669"/>
    <property type="project" value="TreeGrafter"/>
</dbReference>
<dbReference type="PANTHER" id="PTHR10502">
    <property type="entry name" value="ANNEXIN"/>
    <property type="match status" value="1"/>
</dbReference>
<keyword evidence="4" id="KW-1185">Reference proteome</keyword>
<accession>A0AAN9P9U3</accession>
<dbReference type="Gene3D" id="1.10.220.10">
    <property type="entry name" value="Annexin"/>
    <property type="match status" value="2"/>
</dbReference>
<dbReference type="GO" id="GO:0005544">
    <property type="term" value="F:calcium-dependent phospholipid binding"/>
    <property type="evidence" value="ECO:0007669"/>
    <property type="project" value="InterPro"/>
</dbReference>
<sequence length="185" mass="21058">MSTLTLPPVPPHPRDDAIQLHKAFKGFGCDTIAVIDVLAHRDATMRAYIQQEYNMMYSSDLLKCLTSKLSGKLETAILLWMHDPAGRDATIIKQSLTVTKNLQAATEVICSRLPSQLQYLRQIYHSRYGTYLEHDIERNTFGDRIIKRDHKKMCINIYGDVSDKSMTESLLISMMTLSTATSVYR</sequence>
<name>A0AAN9P9U3_CROPI</name>
<dbReference type="Proteomes" id="UP001372338">
    <property type="component" value="Unassembled WGS sequence"/>
</dbReference>
<evidence type="ECO:0000256" key="2">
    <source>
        <dbReference type="ARBA" id="ARBA00023216"/>
    </source>
</evidence>
<dbReference type="GO" id="GO:0009409">
    <property type="term" value="P:response to cold"/>
    <property type="evidence" value="ECO:0007669"/>
    <property type="project" value="TreeGrafter"/>
</dbReference>
<dbReference type="PRINTS" id="PR00196">
    <property type="entry name" value="ANNEXIN"/>
</dbReference>
<dbReference type="GO" id="GO:0005886">
    <property type="term" value="C:plasma membrane"/>
    <property type="evidence" value="ECO:0007669"/>
    <property type="project" value="TreeGrafter"/>
</dbReference>
<evidence type="ECO:0000313" key="4">
    <source>
        <dbReference type="Proteomes" id="UP001372338"/>
    </source>
</evidence>
<dbReference type="PROSITE" id="PS51897">
    <property type="entry name" value="ANNEXIN_2"/>
    <property type="match status" value="1"/>
</dbReference>
<keyword evidence="1" id="KW-0677">Repeat</keyword>
<dbReference type="InterPro" id="IPR001464">
    <property type="entry name" value="Annexin"/>
</dbReference>
<dbReference type="PANTHER" id="PTHR10502:SF188">
    <property type="entry name" value="ANNEXIN"/>
    <property type="match status" value="1"/>
</dbReference>
<dbReference type="GO" id="GO:0009414">
    <property type="term" value="P:response to water deprivation"/>
    <property type="evidence" value="ECO:0007669"/>
    <property type="project" value="TreeGrafter"/>
</dbReference>
<dbReference type="InterPro" id="IPR037104">
    <property type="entry name" value="Annexin_sf"/>
</dbReference>
<evidence type="ECO:0008006" key="5">
    <source>
        <dbReference type="Google" id="ProtNLM"/>
    </source>
</evidence>
<dbReference type="GO" id="GO:0005737">
    <property type="term" value="C:cytoplasm"/>
    <property type="evidence" value="ECO:0007669"/>
    <property type="project" value="TreeGrafter"/>
</dbReference>
<gene>
    <name evidence="3" type="ORF">RIF29_04440</name>
</gene>
<dbReference type="SMART" id="SM00335">
    <property type="entry name" value="ANX"/>
    <property type="match status" value="2"/>
</dbReference>
<dbReference type="EMBL" id="JAYWIO010000001">
    <property type="protein sequence ID" value="KAK7290196.1"/>
    <property type="molecule type" value="Genomic_DNA"/>
</dbReference>
<dbReference type="GO" id="GO:0009408">
    <property type="term" value="P:response to heat"/>
    <property type="evidence" value="ECO:0007669"/>
    <property type="project" value="TreeGrafter"/>
</dbReference>